<dbReference type="GO" id="GO:0005737">
    <property type="term" value="C:cytoplasm"/>
    <property type="evidence" value="ECO:0007669"/>
    <property type="project" value="TreeGrafter"/>
</dbReference>
<feature type="compositionally biased region" description="Low complexity" evidence="3">
    <location>
        <begin position="214"/>
        <end position="225"/>
    </location>
</feature>
<dbReference type="AlphaFoldDB" id="A0A164V234"/>
<comment type="similarity">
    <text evidence="1 2">Belongs to the CAP family.</text>
</comment>
<dbReference type="Gene3D" id="1.25.40.330">
    <property type="entry name" value="Adenylate cyclase-associated CAP, N-terminal domain"/>
    <property type="match status" value="1"/>
</dbReference>
<evidence type="ECO:0000256" key="1">
    <source>
        <dbReference type="ARBA" id="ARBA00007659"/>
    </source>
</evidence>
<dbReference type="STRING" id="79200.A0A164V234"/>
<dbReference type="GO" id="GO:0019933">
    <property type="term" value="P:cAMP-mediated signaling"/>
    <property type="evidence" value="ECO:0007669"/>
    <property type="project" value="TreeGrafter"/>
</dbReference>
<dbReference type="Pfam" id="PF08603">
    <property type="entry name" value="CAP_C"/>
    <property type="match status" value="2"/>
</dbReference>
<sequence length="743" mass="79476">MDEKLLQRLESAVARLELLSSGSGGGGDAAAAIDPSVIAFDEFMEQYVGRLMSAAKKIGGQVEDVTKLLQQAFSVQKELLIQIKQSQKPDMAGLVEFLKPLNEVIIKANAMTEGRRSDVFNHLKSVADSISALAWIAYTGKDCGMSMPIAHVEESWQMAEFYNNKVLVEYRNKDPTHVEWAKALKELYVPGLRDFVKAQYPLGPVWSATGKTVASATPKAPTTRAPAPPPPPPASLFTSEAPQPSSSRPKVGMSAVFQEISSGKPVTSGLRKVTDDMKTKNRADRAGVVAANEKSSHATSSSFSKTAPPKLELQMGRKWVVEYQIGKKNLVIDDCDAKQTVYIFGCKDSVLQIQGKVNNITIDKCTKMGVVFKDVVAACEIVNCNGVEVQCQGSAPTISVDNTGGCQLYLSKDSLGASITTAKSSEINVLVPGAGAGDDWVLVEYRNKDPTHVEWAKALKELYVPGLRDFVKAQYPLGPVWSATGKTVASATPKAPTTRAPAPPPPPPASLFTSEAPQPSSSRPKVGMSAVFQEISSGKPVTSGLRKVTDDMKTKNRADRAGVVAANEKSSHATSSSFSKTAPPKLELQMGRKWVVEYQIGKKNLVIDDCDAKQTVYIFGCKDSVLQIQGKVNNITIDKCTKMGVVFKDVVAACEIVNCNGVEVQCQGSAPTISVDNTGGCQLYLSKDSLGASITTAKSSEINVLVPGAGAGDDWGEHALPQQFVHAYKDGQFVTTPVSHSGG</sequence>
<dbReference type="Pfam" id="PF01213">
    <property type="entry name" value="CAP_N-CM"/>
    <property type="match status" value="1"/>
</dbReference>
<dbReference type="InterPro" id="IPR053950">
    <property type="entry name" value="CAP_N"/>
</dbReference>
<dbReference type="InterPro" id="IPR013912">
    <property type="entry name" value="Adenylate_cyclase-assoc_CAP_C"/>
</dbReference>
<dbReference type="InterPro" id="IPR006599">
    <property type="entry name" value="CARP_motif"/>
</dbReference>
<dbReference type="InterPro" id="IPR036222">
    <property type="entry name" value="CAP_N_sf"/>
</dbReference>
<accession>A0A164V234</accession>
<dbReference type="InterPro" id="IPR018106">
    <property type="entry name" value="CAP_CS_N"/>
</dbReference>
<dbReference type="InterPro" id="IPR016098">
    <property type="entry name" value="CAP/MinC_C"/>
</dbReference>
<proteinExistence type="inferred from homology"/>
<dbReference type="GO" id="GO:0003779">
    <property type="term" value="F:actin binding"/>
    <property type="evidence" value="ECO:0007669"/>
    <property type="project" value="InterPro"/>
</dbReference>
<dbReference type="SUPFAM" id="SSF69340">
    <property type="entry name" value="C-terminal domain of adenylylcyclase associated protein"/>
    <property type="match status" value="2"/>
</dbReference>
<dbReference type="PANTHER" id="PTHR10652">
    <property type="entry name" value="ADENYLYL CYCLASE-ASSOCIATED PROTEIN"/>
    <property type="match status" value="1"/>
</dbReference>
<feature type="compositionally biased region" description="Polar residues" evidence="3">
    <location>
        <begin position="236"/>
        <end position="248"/>
    </location>
</feature>
<evidence type="ECO:0000256" key="2">
    <source>
        <dbReference type="RuleBase" id="RU000647"/>
    </source>
</evidence>
<dbReference type="FunFam" id="1.25.40.330:FF:000001">
    <property type="entry name" value="Adenylyl cyclase-associated protein"/>
    <property type="match status" value="1"/>
</dbReference>
<gene>
    <name evidence="5" type="ORF">DCAR_022933</name>
</gene>
<dbReference type="GO" id="GO:0007015">
    <property type="term" value="P:actin filament organization"/>
    <property type="evidence" value="ECO:0007669"/>
    <property type="project" value="TreeGrafter"/>
</dbReference>
<dbReference type="Pfam" id="PF21938">
    <property type="entry name" value="CAP_N"/>
    <property type="match status" value="1"/>
</dbReference>
<dbReference type="GO" id="GO:0008179">
    <property type="term" value="F:adenylate cyclase binding"/>
    <property type="evidence" value="ECO:0007669"/>
    <property type="project" value="TreeGrafter"/>
</dbReference>
<dbReference type="InterPro" id="IPR013992">
    <property type="entry name" value="Adenylate_cyclase-assoc_CAP_N"/>
</dbReference>
<evidence type="ECO:0000259" key="4">
    <source>
        <dbReference type="PROSITE" id="PS51329"/>
    </source>
</evidence>
<comment type="caution">
    <text evidence="5">The sequence shown here is derived from an EMBL/GenBank/DDBJ whole genome shotgun (WGS) entry which is preliminary data.</text>
</comment>
<dbReference type="PROSITE" id="PS51329">
    <property type="entry name" value="C_CAP_COFACTOR_C"/>
    <property type="match status" value="2"/>
</dbReference>
<dbReference type="Gramene" id="KZM89704">
    <property type="protein sequence ID" value="KZM89704"/>
    <property type="gene ID" value="DCAR_022933"/>
</dbReference>
<protein>
    <recommendedName>
        <fullName evidence="2">Adenylyl cyclase-associated protein</fullName>
    </recommendedName>
</protein>
<dbReference type="InterPro" id="IPR001837">
    <property type="entry name" value="Adenylate_cyclase-assoc_CAP"/>
</dbReference>
<feature type="region of interest" description="Disordered" evidence="3">
    <location>
        <begin position="489"/>
        <end position="525"/>
    </location>
</feature>
<feature type="domain" description="C-CAP/cofactor C-like" evidence="4">
    <location>
        <begin position="583"/>
        <end position="720"/>
    </location>
</feature>
<feature type="compositionally biased region" description="Polar residues" evidence="3">
    <location>
        <begin position="511"/>
        <end position="523"/>
    </location>
</feature>
<evidence type="ECO:0000313" key="5">
    <source>
        <dbReference type="EMBL" id="KZM89704.1"/>
    </source>
</evidence>
<name>A0A164V234_DAUCS</name>
<dbReference type="PANTHER" id="PTHR10652:SF0">
    <property type="entry name" value="ADENYLYL CYCLASE-ASSOCIATED PROTEIN"/>
    <property type="match status" value="1"/>
</dbReference>
<feature type="region of interest" description="Disordered" evidence="3">
    <location>
        <begin position="214"/>
        <end position="250"/>
    </location>
</feature>
<dbReference type="SMART" id="SM00673">
    <property type="entry name" value="CARP"/>
    <property type="match status" value="4"/>
</dbReference>
<dbReference type="FunFam" id="2.160.20.70:FF:000006">
    <property type="entry name" value="Adenylyl cyclase-associated protein"/>
    <property type="match status" value="2"/>
</dbReference>
<evidence type="ECO:0000256" key="3">
    <source>
        <dbReference type="SAM" id="MobiDB-lite"/>
    </source>
</evidence>
<dbReference type="PROSITE" id="PS01088">
    <property type="entry name" value="CAP_1"/>
    <property type="match status" value="1"/>
</dbReference>
<dbReference type="InterPro" id="IPR017901">
    <property type="entry name" value="C-CAP_CF_C-like"/>
</dbReference>
<dbReference type="OMA" id="MEQYVGR"/>
<dbReference type="InterPro" id="IPR036223">
    <property type="entry name" value="CAP_C_sf"/>
</dbReference>
<reference evidence="5" key="1">
    <citation type="journal article" date="2016" name="Nat. Genet.">
        <title>A high-quality carrot genome assembly provides new insights into carotenoid accumulation and asterid genome evolution.</title>
        <authorList>
            <person name="Iorizzo M."/>
            <person name="Ellison S."/>
            <person name="Senalik D."/>
            <person name="Zeng P."/>
            <person name="Satapoomin P."/>
            <person name="Huang J."/>
            <person name="Bowman M."/>
            <person name="Iovene M."/>
            <person name="Sanseverino W."/>
            <person name="Cavagnaro P."/>
            <person name="Yildiz M."/>
            <person name="Macko-Podgorni A."/>
            <person name="Moranska E."/>
            <person name="Grzebelus E."/>
            <person name="Grzebelus D."/>
            <person name="Ashrafi H."/>
            <person name="Zheng Z."/>
            <person name="Cheng S."/>
            <person name="Spooner D."/>
            <person name="Van Deynze A."/>
            <person name="Simon P."/>
        </authorList>
    </citation>
    <scope>NUCLEOTIDE SEQUENCE [LARGE SCALE GENOMIC DNA]</scope>
    <source>
        <tissue evidence="5">Leaf</tissue>
    </source>
</reference>
<feature type="compositionally biased region" description="Low complexity" evidence="3">
    <location>
        <begin position="489"/>
        <end position="500"/>
    </location>
</feature>
<feature type="domain" description="C-CAP/cofactor C-like" evidence="4">
    <location>
        <begin position="308"/>
        <end position="447"/>
    </location>
</feature>
<dbReference type="SUPFAM" id="SSF101278">
    <property type="entry name" value="N-terminal domain of adenylylcyclase associated protein, CAP"/>
    <property type="match status" value="2"/>
</dbReference>
<organism evidence="5">
    <name type="scientific">Daucus carota subsp. sativus</name>
    <name type="common">Carrot</name>
    <dbReference type="NCBI Taxonomy" id="79200"/>
    <lineage>
        <taxon>Eukaryota</taxon>
        <taxon>Viridiplantae</taxon>
        <taxon>Streptophyta</taxon>
        <taxon>Embryophyta</taxon>
        <taxon>Tracheophyta</taxon>
        <taxon>Spermatophyta</taxon>
        <taxon>Magnoliopsida</taxon>
        <taxon>eudicotyledons</taxon>
        <taxon>Gunneridae</taxon>
        <taxon>Pentapetalae</taxon>
        <taxon>asterids</taxon>
        <taxon>campanulids</taxon>
        <taxon>Apiales</taxon>
        <taxon>Apiaceae</taxon>
        <taxon>Apioideae</taxon>
        <taxon>Scandiceae</taxon>
        <taxon>Daucinae</taxon>
        <taxon>Daucus</taxon>
        <taxon>Daucus sect. Daucus</taxon>
    </lineage>
</organism>
<dbReference type="EMBL" id="LNRQ01000006">
    <property type="protein sequence ID" value="KZM89704.1"/>
    <property type="molecule type" value="Genomic_DNA"/>
</dbReference>
<dbReference type="Gene3D" id="2.160.20.70">
    <property type="match status" value="2"/>
</dbReference>